<dbReference type="GO" id="GO:0016740">
    <property type="term" value="F:transferase activity"/>
    <property type="evidence" value="ECO:0007669"/>
    <property type="project" value="UniProtKB-KW"/>
</dbReference>
<dbReference type="Proteomes" id="UP000479293">
    <property type="component" value="Unassembled WGS sequence"/>
</dbReference>
<accession>A0A7C9BDF3</accession>
<dbReference type="SUPFAM" id="SSF53649">
    <property type="entry name" value="Alkaline phosphatase-like"/>
    <property type="match status" value="1"/>
</dbReference>
<dbReference type="GO" id="GO:0046872">
    <property type="term" value="F:metal ion binding"/>
    <property type="evidence" value="ECO:0007669"/>
    <property type="project" value="UniProtKB-KW"/>
</dbReference>
<dbReference type="InterPro" id="IPR024607">
    <property type="entry name" value="Sulfatase_CS"/>
</dbReference>
<dbReference type="AlphaFoldDB" id="A0A7C9BDF3"/>
<feature type="domain" description="Sulfatase N-terminal" evidence="5">
    <location>
        <begin position="34"/>
        <end position="358"/>
    </location>
</feature>
<keyword evidence="7" id="KW-1185">Reference proteome</keyword>
<dbReference type="PANTHER" id="PTHR42693:SF53">
    <property type="entry name" value="ENDO-4-O-SULFATASE"/>
    <property type="match status" value="1"/>
</dbReference>
<evidence type="ECO:0000256" key="4">
    <source>
        <dbReference type="ARBA" id="ARBA00022837"/>
    </source>
</evidence>
<evidence type="ECO:0000313" key="6">
    <source>
        <dbReference type="EMBL" id="MPR33060.1"/>
    </source>
</evidence>
<dbReference type="PROSITE" id="PS00149">
    <property type="entry name" value="SULFATASE_2"/>
    <property type="match status" value="1"/>
</dbReference>
<dbReference type="GO" id="GO:0004065">
    <property type="term" value="F:arylsulfatase activity"/>
    <property type="evidence" value="ECO:0007669"/>
    <property type="project" value="TreeGrafter"/>
</dbReference>
<dbReference type="InterPro" id="IPR000917">
    <property type="entry name" value="Sulfatase_N"/>
</dbReference>
<dbReference type="PROSITE" id="PS00523">
    <property type="entry name" value="SULFATASE_1"/>
    <property type="match status" value="1"/>
</dbReference>
<keyword evidence="4" id="KW-0106">Calcium</keyword>
<evidence type="ECO:0000259" key="5">
    <source>
        <dbReference type="Pfam" id="PF00884"/>
    </source>
</evidence>
<proteinExistence type="inferred from homology"/>
<dbReference type="InterPro" id="IPR050738">
    <property type="entry name" value="Sulfatase"/>
</dbReference>
<comment type="similarity">
    <text evidence="1">Belongs to the sulfatase family.</text>
</comment>
<dbReference type="PANTHER" id="PTHR42693">
    <property type="entry name" value="ARYLSULFATASE FAMILY MEMBER"/>
    <property type="match status" value="1"/>
</dbReference>
<organism evidence="6 7">
    <name type="scientific">Salmonirosea aquatica</name>
    <dbReference type="NCBI Taxonomy" id="2654236"/>
    <lineage>
        <taxon>Bacteria</taxon>
        <taxon>Pseudomonadati</taxon>
        <taxon>Bacteroidota</taxon>
        <taxon>Cytophagia</taxon>
        <taxon>Cytophagales</taxon>
        <taxon>Spirosomataceae</taxon>
        <taxon>Salmonirosea</taxon>
    </lineage>
</organism>
<gene>
    <name evidence="6" type="ORF">GBK04_06730</name>
</gene>
<dbReference type="EMBL" id="WHLY01000002">
    <property type="protein sequence ID" value="MPR33060.1"/>
    <property type="molecule type" value="Genomic_DNA"/>
</dbReference>
<protein>
    <submittedName>
        <fullName evidence="6">Sulfatase-like hydrolase/transferase</fullName>
    </submittedName>
</protein>
<comment type="caution">
    <text evidence="6">The sequence shown here is derived from an EMBL/GenBank/DDBJ whole genome shotgun (WGS) entry which is preliminary data.</text>
</comment>
<reference evidence="6 7" key="1">
    <citation type="submission" date="2019-10" db="EMBL/GenBank/DDBJ databases">
        <title>Draft Genome Sequence of Cytophagaceae sp. SJW1-29.</title>
        <authorList>
            <person name="Choi A."/>
        </authorList>
    </citation>
    <scope>NUCLEOTIDE SEQUENCE [LARGE SCALE GENOMIC DNA]</scope>
    <source>
        <strain evidence="6 7">SJW1-29</strain>
    </source>
</reference>
<dbReference type="InterPro" id="IPR017850">
    <property type="entry name" value="Alkaline_phosphatase_core_sf"/>
</dbReference>
<evidence type="ECO:0000256" key="1">
    <source>
        <dbReference type="ARBA" id="ARBA00008779"/>
    </source>
</evidence>
<name>A0A7C9BDF3_9BACT</name>
<evidence type="ECO:0000256" key="3">
    <source>
        <dbReference type="ARBA" id="ARBA00022801"/>
    </source>
</evidence>
<sequence length="472" mass="53150">MSEKFLRDMRILFAMLILFLGTLGYHSTWAQKKPNFIVILTDDQRFDALQANNNPVILTPNLDRLVKRGKNFTNAHVVFSLCSPSRAAVLTGRYGSANGVLELDSKLNPGEKTIANYLKAAGYYTGVSGKWHVDQSPKELGFDFATTFYSNGTYYGRKINDQGNIVQPAEHCDLYCARRSIEFLERAGADRPFFLFHNTQLPHMNDKLAWPAPDSIRARYQEADMPVAANKDDDLSDKPAYLKTVRNRTQAKEYGYPDKDKIQAHTKDYYSVLSEMDAFVGSILKKVEELGIADNTYIIFISDNGWMLGDHGFTRKVLPYLPSTHVPMAIIGPGIAASENSSLVLNIDLMPTILDLAGLKIPGNIHGESLKEILLGKEKNVRDHFVYEGLGTYGGAQPNLTVVSGPYRYIVTYEDDKLDRVNFRELYRIDDDPDEMTNLARGAAYTTTVKKMQRFIDLHRKEVVKPSRAAVH</sequence>
<dbReference type="Pfam" id="PF00884">
    <property type="entry name" value="Sulfatase"/>
    <property type="match status" value="1"/>
</dbReference>
<dbReference type="Gene3D" id="3.40.720.10">
    <property type="entry name" value="Alkaline Phosphatase, subunit A"/>
    <property type="match status" value="1"/>
</dbReference>
<evidence type="ECO:0000313" key="7">
    <source>
        <dbReference type="Proteomes" id="UP000479293"/>
    </source>
</evidence>
<keyword evidence="2" id="KW-0479">Metal-binding</keyword>
<keyword evidence="3 6" id="KW-0378">Hydrolase</keyword>
<evidence type="ECO:0000256" key="2">
    <source>
        <dbReference type="ARBA" id="ARBA00022723"/>
    </source>
</evidence>
<keyword evidence="6" id="KW-0808">Transferase</keyword>